<evidence type="ECO:0000313" key="4">
    <source>
        <dbReference type="Proteomes" id="UP001614391"/>
    </source>
</evidence>
<dbReference type="RefSeq" id="WP_399621982.1">
    <property type="nucleotide sequence ID" value="NZ_JBITYT010000026.1"/>
</dbReference>
<evidence type="ECO:0000256" key="1">
    <source>
        <dbReference type="ARBA" id="ARBA00006943"/>
    </source>
</evidence>
<dbReference type="SUPFAM" id="SSF55909">
    <property type="entry name" value="Pentein"/>
    <property type="match status" value="1"/>
</dbReference>
<sequence length="347" mass="37925">MSLVSVHNEWDPLEEVVVGTVRGARAPVAVGHAGRTEGAAGACHGRRRDAAPVLWPDRVLKETEEELEELCEELRGLGVTVRRPRTRDRAACADVLGRTDDGRRPRAGLLTVGDTVIETPTAPRARFPEPFAYRELLTEYLVSGSRWISAPEPRLTGAMYDPGAPPGERLRELEPVFDPANVLRLGTDLLYLVSDSGNELGARWLQSAVGGTYTVHPCRGLHAPTPLDLTLLPLRPGLLLTNPFRVTGGNLPAVLRSWRRIECPEPAGPVGAGDAPHRSTWTGTGLLVVRPGLVVVDGRQRELMRVLERHGVDVLPLRLTHSRLLAGGFHGLVLDVRRTGTLETYRF</sequence>
<comment type="similarity">
    <text evidence="1">Belongs to the amidinotransferase family.</text>
</comment>
<dbReference type="EMBL" id="JBITYT010000026">
    <property type="protein sequence ID" value="MFI9123996.1"/>
    <property type="molecule type" value="Genomic_DNA"/>
</dbReference>
<keyword evidence="2" id="KW-0808">Transferase</keyword>
<dbReference type="Proteomes" id="UP001614391">
    <property type="component" value="Unassembled WGS sequence"/>
</dbReference>
<organism evidence="3 4">
    <name type="scientific">Streptomyces bikiniensis</name>
    <dbReference type="NCBI Taxonomy" id="1896"/>
    <lineage>
        <taxon>Bacteria</taxon>
        <taxon>Bacillati</taxon>
        <taxon>Actinomycetota</taxon>
        <taxon>Actinomycetes</taxon>
        <taxon>Kitasatosporales</taxon>
        <taxon>Streptomycetaceae</taxon>
        <taxon>Streptomyces</taxon>
    </lineage>
</organism>
<gene>
    <name evidence="3" type="ORF">ACIGW0_32165</name>
</gene>
<dbReference type="Gene3D" id="3.75.10.10">
    <property type="entry name" value="L-arginine/glycine Amidinotransferase, Chain A"/>
    <property type="match status" value="1"/>
</dbReference>
<evidence type="ECO:0000256" key="2">
    <source>
        <dbReference type="ARBA" id="ARBA00022679"/>
    </source>
</evidence>
<dbReference type="PANTHER" id="PTHR10488:SF1">
    <property type="entry name" value="GLYCINE AMIDINOTRANSFERASE, MITOCHONDRIAL"/>
    <property type="match status" value="1"/>
</dbReference>
<protein>
    <submittedName>
        <fullName evidence="3">Inosamine-phosphate amidinotransferase 1</fullName>
    </submittedName>
</protein>
<proteinExistence type="inferred from homology"/>
<keyword evidence="4" id="KW-1185">Reference proteome</keyword>
<evidence type="ECO:0000313" key="3">
    <source>
        <dbReference type="EMBL" id="MFI9123996.1"/>
    </source>
</evidence>
<accession>A0ABW8D4F6</accession>
<dbReference type="PANTHER" id="PTHR10488">
    <property type="entry name" value="GLYCINE AMIDINOTRANSFERASE, MITOCHONDRIAL"/>
    <property type="match status" value="1"/>
</dbReference>
<reference evidence="3 4" key="1">
    <citation type="submission" date="2024-10" db="EMBL/GenBank/DDBJ databases">
        <title>The Natural Products Discovery Center: Release of the First 8490 Sequenced Strains for Exploring Actinobacteria Biosynthetic Diversity.</title>
        <authorList>
            <person name="Kalkreuter E."/>
            <person name="Kautsar S.A."/>
            <person name="Yang D."/>
            <person name="Bader C.D."/>
            <person name="Teijaro C.N."/>
            <person name="Fluegel L."/>
            <person name="Davis C.M."/>
            <person name="Simpson J.R."/>
            <person name="Lauterbach L."/>
            <person name="Steele A.D."/>
            <person name="Gui C."/>
            <person name="Meng S."/>
            <person name="Li G."/>
            <person name="Viehrig K."/>
            <person name="Ye F."/>
            <person name="Su P."/>
            <person name="Kiefer A.F."/>
            <person name="Nichols A."/>
            <person name="Cepeda A.J."/>
            <person name="Yan W."/>
            <person name="Fan B."/>
            <person name="Jiang Y."/>
            <person name="Adhikari A."/>
            <person name="Zheng C.-J."/>
            <person name="Schuster L."/>
            <person name="Cowan T.M."/>
            <person name="Smanski M.J."/>
            <person name="Chevrette M.G."/>
            <person name="De Carvalho L.P.S."/>
            <person name="Shen B."/>
        </authorList>
    </citation>
    <scope>NUCLEOTIDE SEQUENCE [LARGE SCALE GENOMIC DNA]</scope>
    <source>
        <strain evidence="3 4">NPDC053346</strain>
    </source>
</reference>
<dbReference type="InterPro" id="IPR033195">
    <property type="entry name" value="AmidinoTrfase"/>
</dbReference>
<comment type="caution">
    <text evidence="3">The sequence shown here is derived from an EMBL/GenBank/DDBJ whole genome shotgun (WGS) entry which is preliminary data.</text>
</comment>
<name>A0ABW8D4F6_STRBI</name>